<name>A0ACD1E892_9MICO</name>
<evidence type="ECO:0000313" key="1">
    <source>
        <dbReference type="EMBL" id="QWS35136.1"/>
    </source>
</evidence>
<protein>
    <submittedName>
        <fullName evidence="1">ATP-binding cassette domain-containing protein</fullName>
    </submittedName>
</protein>
<accession>A0ACD1E892</accession>
<reference evidence="1" key="1">
    <citation type="submission" date="2021-06" db="EMBL/GenBank/DDBJ databases">
        <authorList>
            <person name="Ellington A.J."/>
            <person name="Bryan N.C."/>
            <person name="Christner B.C."/>
            <person name="Reisch C.R."/>
        </authorList>
    </citation>
    <scope>NUCLEOTIDE SEQUENCE</scope>
    <source>
        <strain evidence="1">L6-1</strain>
    </source>
</reference>
<keyword evidence="2" id="KW-1185">Reference proteome</keyword>
<sequence length="218" mass="23057">MPVLRAVGLGRDHETAAGTVRALDTVDLTVDRGELVVVRGASGSGKTTLLRLLGGLDVPTRGTVLVDGVPSAERDQDDQRALRRDRIAFVFQDFALLAVLTAAENVEVPLRIRRASARRRDAAVAEALEQVGLTGHGAQFPDELSGGQQQRVAIARAVVGGPDVLLADEPTAQLDSATAAGIVELLADLVRRTGLAVVVTTSDDAFVDRATRVVDLRR</sequence>
<evidence type="ECO:0000313" key="2">
    <source>
        <dbReference type="Proteomes" id="UP000681794"/>
    </source>
</evidence>
<dbReference type="EMBL" id="CP076544">
    <property type="protein sequence ID" value="QWS35136.1"/>
    <property type="molecule type" value="Genomic_DNA"/>
</dbReference>
<keyword evidence="1" id="KW-0067">ATP-binding</keyword>
<proteinExistence type="predicted"/>
<gene>
    <name evidence="1" type="ORF">KM842_07450</name>
</gene>
<keyword evidence="1" id="KW-0547">Nucleotide-binding</keyword>
<dbReference type="Proteomes" id="UP000681794">
    <property type="component" value="Chromosome"/>
</dbReference>
<organism evidence="1 2">
    <name type="scientific">Curtobacterium aetherium</name>
    <dbReference type="NCBI Taxonomy" id="2841594"/>
    <lineage>
        <taxon>Bacteria</taxon>
        <taxon>Bacillati</taxon>
        <taxon>Actinomycetota</taxon>
        <taxon>Actinomycetes</taxon>
        <taxon>Micrococcales</taxon>
        <taxon>Microbacteriaceae</taxon>
        <taxon>Curtobacterium</taxon>
    </lineage>
</organism>